<name>A0A7G9Z737_9EURY</name>
<organism evidence="2">
    <name type="scientific">Candidatus Methanophaga sp. ANME-1 ERB7</name>
    <dbReference type="NCBI Taxonomy" id="2759913"/>
    <lineage>
        <taxon>Archaea</taxon>
        <taxon>Methanobacteriati</taxon>
        <taxon>Methanobacteriota</taxon>
        <taxon>Stenosarchaea group</taxon>
        <taxon>Methanomicrobia</taxon>
        <taxon>Candidatus Methanophagales</taxon>
        <taxon>Candidatus Methanophagaceae</taxon>
        <taxon>Candidatus Methanophaga</taxon>
    </lineage>
</organism>
<reference evidence="2" key="1">
    <citation type="submission" date="2020-06" db="EMBL/GenBank/DDBJ databases">
        <title>Unique genomic features of the anaerobic methanotrophic archaea.</title>
        <authorList>
            <person name="Chadwick G.L."/>
            <person name="Skennerton C.T."/>
            <person name="Laso-Perez R."/>
            <person name="Leu A.O."/>
            <person name="Speth D.R."/>
            <person name="Yu H."/>
            <person name="Morgan-Lang C."/>
            <person name="Hatzenpichler R."/>
            <person name="Goudeau D."/>
            <person name="Malmstrom R."/>
            <person name="Brazelton W.J."/>
            <person name="Woyke T."/>
            <person name="Hallam S.J."/>
            <person name="Tyson G.W."/>
            <person name="Wegener G."/>
            <person name="Boetius A."/>
            <person name="Orphan V."/>
        </authorList>
    </citation>
    <scope>NUCLEOTIDE SEQUENCE</scope>
</reference>
<sequence>MENKEGLKEYMLKEIEIIQDIIKRMAFNSFMIKGWAITLVVVSLLLKGTDKYQIWIAFIPLLVFWFLDAYFLWQERLYRKLYDWVVNNRLKTDEYLFDMNAYRFKDEVQSKLRIMFSITLGWFYGSIAILIIIYALVVLITKGGA</sequence>
<evidence type="ECO:0000313" key="2">
    <source>
        <dbReference type="EMBL" id="QNO56071.1"/>
    </source>
</evidence>
<protein>
    <submittedName>
        <fullName evidence="2">Uncharacterized protein</fullName>
    </submittedName>
</protein>
<evidence type="ECO:0000256" key="1">
    <source>
        <dbReference type="SAM" id="Phobius"/>
    </source>
</evidence>
<feature type="transmembrane region" description="Helical" evidence="1">
    <location>
        <begin position="52"/>
        <end position="73"/>
    </location>
</feature>
<proteinExistence type="predicted"/>
<gene>
    <name evidence="2" type="ORF">GIJIEOGM_00012</name>
</gene>
<dbReference type="EMBL" id="MT631644">
    <property type="protein sequence ID" value="QNO56071.1"/>
    <property type="molecule type" value="Genomic_DNA"/>
</dbReference>
<dbReference type="AlphaFoldDB" id="A0A7G9Z737"/>
<keyword evidence="1" id="KW-0812">Transmembrane</keyword>
<feature type="transmembrane region" description="Helical" evidence="1">
    <location>
        <begin position="114"/>
        <end position="140"/>
    </location>
</feature>
<accession>A0A7G9Z737</accession>
<keyword evidence="1" id="KW-0472">Membrane</keyword>
<keyword evidence="1" id="KW-1133">Transmembrane helix</keyword>
<feature type="transmembrane region" description="Helical" evidence="1">
    <location>
        <begin position="21"/>
        <end position="46"/>
    </location>
</feature>